<feature type="transmembrane region" description="Helical" evidence="1">
    <location>
        <begin position="12"/>
        <end position="29"/>
    </location>
</feature>
<organism evidence="2 3">
    <name type="scientific">Tropicibacter oceani</name>
    <dbReference type="NCBI Taxonomy" id="3058420"/>
    <lineage>
        <taxon>Bacteria</taxon>
        <taxon>Pseudomonadati</taxon>
        <taxon>Pseudomonadota</taxon>
        <taxon>Alphaproteobacteria</taxon>
        <taxon>Rhodobacterales</taxon>
        <taxon>Roseobacteraceae</taxon>
        <taxon>Tropicibacter</taxon>
    </lineage>
</organism>
<keyword evidence="1" id="KW-1133">Transmembrane helix</keyword>
<evidence type="ECO:0000313" key="2">
    <source>
        <dbReference type="EMBL" id="WGW02572.1"/>
    </source>
</evidence>
<gene>
    <name evidence="2" type="ORF">QF118_11520</name>
</gene>
<evidence type="ECO:0008006" key="4">
    <source>
        <dbReference type="Google" id="ProtNLM"/>
    </source>
</evidence>
<dbReference type="Proteomes" id="UP001241605">
    <property type="component" value="Chromosome"/>
</dbReference>
<proteinExistence type="predicted"/>
<dbReference type="EMBL" id="CP124616">
    <property type="protein sequence ID" value="WGW02572.1"/>
    <property type="molecule type" value="Genomic_DNA"/>
</dbReference>
<reference evidence="2 3" key="1">
    <citation type="submission" date="2023-05" db="EMBL/GenBank/DDBJ databases">
        <title>YMD87, complete Genome.</title>
        <authorList>
            <person name="Zhang J."/>
            <person name="Xu X."/>
        </authorList>
    </citation>
    <scope>NUCLEOTIDE SEQUENCE [LARGE SCALE GENOMIC DNA]</scope>
    <source>
        <strain evidence="2 3">YMD87</strain>
    </source>
</reference>
<protein>
    <recommendedName>
        <fullName evidence="4">Lipid A biosynthesis acyltransferase</fullName>
    </recommendedName>
</protein>
<dbReference type="RefSeq" id="WP_282299205.1">
    <property type="nucleotide sequence ID" value="NZ_CP124616.1"/>
</dbReference>
<name>A0ABY8QD75_9RHOB</name>
<keyword evidence="3" id="KW-1185">Reference proteome</keyword>
<keyword evidence="1" id="KW-0812">Transmembrane</keyword>
<accession>A0ABY8QD75</accession>
<keyword evidence="1" id="KW-0472">Membrane</keyword>
<evidence type="ECO:0000256" key="1">
    <source>
        <dbReference type="SAM" id="Phobius"/>
    </source>
</evidence>
<evidence type="ECO:0000313" key="3">
    <source>
        <dbReference type="Proteomes" id="UP001241605"/>
    </source>
</evidence>
<sequence length="59" mass="6736">MWDLLFSPTGLALYAGFWTLKLLLGAWVVRKVAARMPVAVIVRIESGLTRLKLRRVRPE</sequence>